<proteinExistence type="inferred from homology"/>
<dbReference type="InterPro" id="IPR002864">
    <property type="entry name" value="Acyl-ACP_thioesterase_NHD"/>
</dbReference>
<dbReference type="EMBL" id="JNUP01000023">
    <property type="protein sequence ID" value="KGE73618.1"/>
    <property type="molecule type" value="Genomic_DNA"/>
</dbReference>
<evidence type="ECO:0000259" key="8">
    <source>
        <dbReference type="Pfam" id="PF01643"/>
    </source>
</evidence>
<dbReference type="InterPro" id="IPR029069">
    <property type="entry name" value="HotDog_dom_sf"/>
</dbReference>
<evidence type="ECO:0000256" key="1">
    <source>
        <dbReference type="ARBA" id="ARBA00006500"/>
    </source>
</evidence>
<dbReference type="Pfam" id="PF20791">
    <property type="entry name" value="Acyl-ACP_TE_C"/>
    <property type="match status" value="1"/>
</dbReference>
<feature type="domain" description="Acyl-ACP thioesterase N-terminal hotdog" evidence="8">
    <location>
        <begin position="14"/>
        <end position="130"/>
    </location>
</feature>
<dbReference type="RefSeq" id="WP_037545574.1">
    <property type="nucleotide sequence ID" value="NZ_JNUP01000023.1"/>
</dbReference>
<evidence type="ECO:0000256" key="5">
    <source>
        <dbReference type="ARBA" id="ARBA00022946"/>
    </source>
</evidence>
<dbReference type="PANTHER" id="PTHR31727">
    <property type="entry name" value="OLEOYL-ACYL CARRIER PROTEIN THIOESTERASE 1, CHLOROPLASTIC"/>
    <property type="match status" value="1"/>
</dbReference>
<dbReference type="STRING" id="1480694.DC28_02965"/>
<dbReference type="GO" id="GO:0000036">
    <property type="term" value="F:acyl carrier activity"/>
    <property type="evidence" value="ECO:0007669"/>
    <property type="project" value="TreeGrafter"/>
</dbReference>
<keyword evidence="6" id="KW-0443">Lipid metabolism</keyword>
<evidence type="ECO:0000256" key="7">
    <source>
        <dbReference type="ARBA" id="ARBA00023160"/>
    </source>
</evidence>
<keyword evidence="5" id="KW-0809">Transit peptide</keyword>
<dbReference type="eggNOG" id="COG3884">
    <property type="taxonomic scope" value="Bacteria"/>
</dbReference>
<keyword evidence="11" id="KW-1185">Reference proteome</keyword>
<evidence type="ECO:0000256" key="2">
    <source>
        <dbReference type="ARBA" id="ARBA00022516"/>
    </source>
</evidence>
<evidence type="ECO:0000256" key="3">
    <source>
        <dbReference type="ARBA" id="ARBA00022801"/>
    </source>
</evidence>
<dbReference type="GO" id="GO:0016297">
    <property type="term" value="F:fatty acyl-[ACP] hydrolase activity"/>
    <property type="evidence" value="ECO:0007669"/>
    <property type="project" value="InterPro"/>
</dbReference>
<dbReference type="Proteomes" id="UP000029692">
    <property type="component" value="Unassembled WGS sequence"/>
</dbReference>
<dbReference type="SUPFAM" id="SSF54637">
    <property type="entry name" value="Thioesterase/thiol ester dehydrase-isomerase"/>
    <property type="match status" value="2"/>
</dbReference>
<dbReference type="AlphaFoldDB" id="A0A098R1R7"/>
<dbReference type="Pfam" id="PF01643">
    <property type="entry name" value="Acyl-ACP_TE"/>
    <property type="match status" value="1"/>
</dbReference>
<evidence type="ECO:0000313" key="11">
    <source>
        <dbReference type="Proteomes" id="UP000029692"/>
    </source>
</evidence>
<dbReference type="InterPro" id="IPR045023">
    <property type="entry name" value="FATA/B"/>
</dbReference>
<dbReference type="PANTHER" id="PTHR31727:SF6">
    <property type="entry name" value="OLEOYL-ACYL CARRIER PROTEIN THIOESTERASE 1, CHLOROPLASTIC"/>
    <property type="match status" value="1"/>
</dbReference>
<evidence type="ECO:0000313" key="10">
    <source>
        <dbReference type="EMBL" id="KGE73618.1"/>
    </source>
</evidence>
<accession>A0A098R1R7</accession>
<protein>
    <recommendedName>
        <fullName evidence="12">Acyl-ACP thioesterase</fullName>
    </recommendedName>
</protein>
<dbReference type="InterPro" id="IPR049427">
    <property type="entry name" value="Acyl-ACP_TE_C"/>
</dbReference>
<keyword evidence="4" id="KW-0276">Fatty acid metabolism</keyword>
<organism evidence="10 11">
    <name type="scientific">Spirochaeta lutea</name>
    <dbReference type="NCBI Taxonomy" id="1480694"/>
    <lineage>
        <taxon>Bacteria</taxon>
        <taxon>Pseudomonadati</taxon>
        <taxon>Spirochaetota</taxon>
        <taxon>Spirochaetia</taxon>
        <taxon>Spirochaetales</taxon>
        <taxon>Spirochaetaceae</taxon>
        <taxon>Spirochaeta</taxon>
    </lineage>
</organism>
<name>A0A098R1R7_9SPIO</name>
<reference evidence="10 11" key="1">
    <citation type="submission" date="2014-05" db="EMBL/GenBank/DDBJ databases">
        <title>De novo Genome Sequence of Spirocheata sp.</title>
        <authorList>
            <person name="Shivani Y."/>
            <person name="Subhash Y."/>
            <person name="Tushar L."/>
            <person name="Sasikala C."/>
            <person name="Ramana C.V."/>
        </authorList>
    </citation>
    <scope>NUCLEOTIDE SEQUENCE [LARGE SCALE GENOMIC DNA]</scope>
    <source>
        <strain evidence="10 11">JC230</strain>
    </source>
</reference>
<keyword evidence="2" id="KW-0444">Lipid biosynthesis</keyword>
<evidence type="ECO:0000256" key="4">
    <source>
        <dbReference type="ARBA" id="ARBA00022832"/>
    </source>
</evidence>
<dbReference type="CDD" id="cd00586">
    <property type="entry name" value="4HBT"/>
    <property type="match status" value="1"/>
</dbReference>
<evidence type="ECO:0008006" key="12">
    <source>
        <dbReference type="Google" id="ProtNLM"/>
    </source>
</evidence>
<keyword evidence="7" id="KW-0275">Fatty acid biosynthesis</keyword>
<evidence type="ECO:0000256" key="6">
    <source>
        <dbReference type="ARBA" id="ARBA00023098"/>
    </source>
</evidence>
<feature type="domain" description="Acyl-ACP thioesterase-like C-terminal" evidence="9">
    <location>
        <begin position="172"/>
        <end position="222"/>
    </location>
</feature>
<comment type="similarity">
    <text evidence="1">Belongs to the acyl-ACP thioesterase family.</text>
</comment>
<evidence type="ECO:0000259" key="9">
    <source>
        <dbReference type="Pfam" id="PF20791"/>
    </source>
</evidence>
<sequence>MTVPPESYTFPWVDQYRLLSADVDCWQTLRPGAIPRLLQETAWNHAKHLKIDYSNPQFASIHWVLTRLYVQITGPLPVWEDLVLVHTQPTGVDRLFAIREYLLTTQDGREFARATSSWVIIDADTRRIQKPQPLIKDIVLPDVAPLFQETAKKITQPNDLCWESLAEHICGYNEVDLHKHVNNVRYMEWFLQSYPRTRFEQYALREWTINYTAEAGWGDRLITQMCCPGGDSNACTEQDGPVLEDYFQILHRTDSENPGGQAKPGAVACSGILRWYPLRADHSQ</sequence>
<keyword evidence="3" id="KW-0378">Hydrolase</keyword>
<dbReference type="Gene3D" id="3.10.129.10">
    <property type="entry name" value="Hotdog Thioesterase"/>
    <property type="match status" value="1"/>
</dbReference>
<comment type="caution">
    <text evidence="10">The sequence shown here is derived from an EMBL/GenBank/DDBJ whole genome shotgun (WGS) entry which is preliminary data.</text>
</comment>
<gene>
    <name evidence="10" type="ORF">DC28_02965</name>
</gene>